<gene>
    <name evidence="1" type="ORF">GCM10010446_48180</name>
</gene>
<reference evidence="2" key="1">
    <citation type="journal article" date="2019" name="Int. J. Syst. Evol. Microbiol.">
        <title>The Global Catalogue of Microorganisms (GCM) 10K type strain sequencing project: providing services to taxonomists for standard genome sequencing and annotation.</title>
        <authorList>
            <consortium name="The Broad Institute Genomics Platform"/>
            <consortium name="The Broad Institute Genome Sequencing Center for Infectious Disease"/>
            <person name="Wu L."/>
            <person name="Ma J."/>
        </authorList>
    </citation>
    <scope>NUCLEOTIDE SEQUENCE [LARGE SCALE GENOMIC DNA]</scope>
    <source>
        <strain evidence="2">JCM 9088</strain>
    </source>
</reference>
<evidence type="ECO:0000313" key="2">
    <source>
        <dbReference type="Proteomes" id="UP001500403"/>
    </source>
</evidence>
<name>A0ABP6K2B4_9ACTN</name>
<keyword evidence="2" id="KW-1185">Reference proteome</keyword>
<organism evidence="1 2">
    <name type="scientific">Streptomyces enissocaesilis</name>
    <dbReference type="NCBI Taxonomy" id="332589"/>
    <lineage>
        <taxon>Bacteria</taxon>
        <taxon>Bacillati</taxon>
        <taxon>Actinomycetota</taxon>
        <taxon>Actinomycetes</taxon>
        <taxon>Kitasatosporales</taxon>
        <taxon>Streptomycetaceae</taxon>
        <taxon>Streptomyces</taxon>
        <taxon>Streptomyces rochei group</taxon>
    </lineage>
</organism>
<comment type="caution">
    <text evidence="1">The sequence shown here is derived from an EMBL/GenBank/DDBJ whole genome shotgun (WGS) entry which is preliminary data.</text>
</comment>
<proteinExistence type="predicted"/>
<sequence length="61" mass="6274">MGLAVCAGSLVEVADAGEDRAGMRRGVAAGNISVVWRQLIGRPVFGEGLGLFGLLCLAEPF</sequence>
<evidence type="ECO:0000313" key="1">
    <source>
        <dbReference type="EMBL" id="GAA2957357.1"/>
    </source>
</evidence>
<dbReference type="EMBL" id="BAAAUD010000047">
    <property type="protein sequence ID" value="GAA2957357.1"/>
    <property type="molecule type" value="Genomic_DNA"/>
</dbReference>
<dbReference type="Proteomes" id="UP001500403">
    <property type="component" value="Unassembled WGS sequence"/>
</dbReference>
<accession>A0ABP6K2B4</accession>
<protein>
    <submittedName>
        <fullName evidence="1">Uncharacterized protein</fullName>
    </submittedName>
</protein>